<dbReference type="EMBL" id="DXHQ01000008">
    <property type="protein sequence ID" value="HIW07909.1"/>
    <property type="molecule type" value="Genomic_DNA"/>
</dbReference>
<dbReference type="Proteomes" id="UP000823933">
    <property type="component" value="Unassembled WGS sequence"/>
</dbReference>
<gene>
    <name evidence="2" type="ORF">H9890_00725</name>
</gene>
<dbReference type="Gene3D" id="3.40.50.1820">
    <property type="entry name" value="alpha/beta hydrolase"/>
    <property type="match status" value="1"/>
</dbReference>
<dbReference type="InterPro" id="IPR029058">
    <property type="entry name" value="AB_hydrolase_fold"/>
</dbReference>
<dbReference type="PANTHER" id="PTHR43689">
    <property type="entry name" value="HYDROLASE"/>
    <property type="match status" value="1"/>
</dbReference>
<protein>
    <submittedName>
        <fullName evidence="2">Alpha/beta fold hydrolase</fullName>
    </submittedName>
</protein>
<reference evidence="2" key="1">
    <citation type="journal article" date="2021" name="PeerJ">
        <title>Extensive microbial diversity within the chicken gut microbiome revealed by metagenomics and culture.</title>
        <authorList>
            <person name="Gilroy R."/>
            <person name="Ravi A."/>
            <person name="Getino M."/>
            <person name="Pursley I."/>
            <person name="Horton D.L."/>
            <person name="Alikhan N.F."/>
            <person name="Baker D."/>
            <person name="Gharbi K."/>
            <person name="Hall N."/>
            <person name="Watson M."/>
            <person name="Adriaenssens E.M."/>
            <person name="Foster-Nyarko E."/>
            <person name="Jarju S."/>
            <person name="Secka A."/>
            <person name="Antonio M."/>
            <person name="Oren A."/>
            <person name="Chaudhuri R.R."/>
            <person name="La Ragione R."/>
            <person name="Hildebrand F."/>
            <person name="Pallen M.J."/>
        </authorList>
    </citation>
    <scope>NUCLEOTIDE SEQUENCE</scope>
    <source>
        <strain evidence="2">ChiHcolR34-3080</strain>
    </source>
</reference>
<name>A0A9D1TW94_9FIRM</name>
<proteinExistence type="predicted"/>
<dbReference type="PANTHER" id="PTHR43689:SF8">
    <property type="entry name" value="ALPHA_BETA-HYDROLASES SUPERFAMILY PROTEIN"/>
    <property type="match status" value="1"/>
</dbReference>
<comment type="caution">
    <text evidence="2">The sequence shown here is derived from an EMBL/GenBank/DDBJ whole genome shotgun (WGS) entry which is preliminary data.</text>
</comment>
<dbReference type="SUPFAM" id="SSF53474">
    <property type="entry name" value="alpha/beta-Hydrolases"/>
    <property type="match status" value="1"/>
</dbReference>
<evidence type="ECO:0000313" key="3">
    <source>
        <dbReference type="Proteomes" id="UP000823933"/>
    </source>
</evidence>
<keyword evidence="2" id="KW-0378">Hydrolase</keyword>
<dbReference type="InterPro" id="IPR000073">
    <property type="entry name" value="AB_hydrolase_1"/>
</dbReference>
<accession>A0A9D1TW94</accession>
<dbReference type="GO" id="GO:0016787">
    <property type="term" value="F:hydrolase activity"/>
    <property type="evidence" value="ECO:0007669"/>
    <property type="project" value="UniProtKB-KW"/>
</dbReference>
<sequence length="208" mass="22637">MKTIFLHGLGQSAGDWQPVTRLLACPPAEIDCPELFSWAEPGQLAYPRLVAGLERYCGAQQQPFRLCGLSLGAVLALDYAIRHPDGPAAPASLVLAGVQCKIPTRTIDLQNLLFRLMPRRAFAGMGVSKQDFIRLAHSMRTLDLSRGLRRVACPVTLVCGEKDAANLKASRQLARLLPQARLYILPGAGHELNTCAPQAFADVLRKQA</sequence>
<dbReference type="Pfam" id="PF12697">
    <property type="entry name" value="Abhydrolase_6"/>
    <property type="match status" value="1"/>
</dbReference>
<dbReference type="AlphaFoldDB" id="A0A9D1TW94"/>
<evidence type="ECO:0000313" key="2">
    <source>
        <dbReference type="EMBL" id="HIW07909.1"/>
    </source>
</evidence>
<organism evidence="2 3">
    <name type="scientific">Candidatus Faecalibacterium intestinigallinarum</name>
    <dbReference type="NCBI Taxonomy" id="2838581"/>
    <lineage>
        <taxon>Bacteria</taxon>
        <taxon>Bacillati</taxon>
        <taxon>Bacillota</taxon>
        <taxon>Clostridia</taxon>
        <taxon>Eubacteriales</taxon>
        <taxon>Oscillospiraceae</taxon>
        <taxon>Faecalibacterium</taxon>
    </lineage>
</organism>
<feature type="domain" description="AB hydrolase-1" evidence="1">
    <location>
        <begin position="4"/>
        <end position="202"/>
    </location>
</feature>
<reference evidence="2" key="2">
    <citation type="submission" date="2021-04" db="EMBL/GenBank/DDBJ databases">
        <authorList>
            <person name="Gilroy R."/>
        </authorList>
    </citation>
    <scope>NUCLEOTIDE SEQUENCE</scope>
    <source>
        <strain evidence="2">ChiHcolR34-3080</strain>
    </source>
</reference>
<evidence type="ECO:0000259" key="1">
    <source>
        <dbReference type="Pfam" id="PF12697"/>
    </source>
</evidence>